<dbReference type="Pfam" id="PF13489">
    <property type="entry name" value="Methyltransf_23"/>
    <property type="match status" value="1"/>
</dbReference>
<dbReference type="Proteomes" id="UP000231070">
    <property type="component" value="Unassembled WGS sequence"/>
</dbReference>
<gene>
    <name evidence="1" type="ORF">CJ014_25655</name>
</gene>
<comment type="caution">
    <text evidence="1">The sequence shown here is derived from an EMBL/GenBank/DDBJ whole genome shotgun (WGS) entry which is preliminary data.</text>
</comment>
<organism evidence="1 2">
    <name type="scientific">Pleomorphomonas carboxyditropha</name>
    <dbReference type="NCBI Taxonomy" id="2023338"/>
    <lineage>
        <taxon>Bacteria</taxon>
        <taxon>Pseudomonadati</taxon>
        <taxon>Pseudomonadota</taxon>
        <taxon>Alphaproteobacteria</taxon>
        <taxon>Hyphomicrobiales</taxon>
        <taxon>Pleomorphomonadaceae</taxon>
        <taxon>Pleomorphomonas</taxon>
    </lineage>
</organism>
<protein>
    <recommendedName>
        <fullName evidence="3">Capsule polysaccharide biosynthesis protein</fullName>
    </recommendedName>
</protein>
<dbReference type="Gene3D" id="3.40.50.150">
    <property type="entry name" value="Vaccinia Virus protein VP39"/>
    <property type="match status" value="1"/>
</dbReference>
<accession>A0A2G9WNV2</accession>
<proteinExistence type="predicted"/>
<dbReference type="AlphaFoldDB" id="A0A2G9WNV2"/>
<keyword evidence="2" id="KW-1185">Reference proteome</keyword>
<dbReference type="SUPFAM" id="SSF53335">
    <property type="entry name" value="S-adenosyl-L-methionine-dependent methyltransferases"/>
    <property type="match status" value="1"/>
</dbReference>
<dbReference type="InterPro" id="IPR029063">
    <property type="entry name" value="SAM-dependent_MTases_sf"/>
</dbReference>
<evidence type="ECO:0000313" key="2">
    <source>
        <dbReference type="Proteomes" id="UP000231070"/>
    </source>
</evidence>
<sequence length="619" mass="68491">MTVETFEQRPSSGSASDSDILIEVPTDWLRHPNLGSSVRRLFANFCTASIELGYRTELSSASYWDDPSPRLPEAGQVCFSYHSFGDEPRVWRIKESYVLEYFTLDRLGYSGFSELARYPATFTDAIAGFDMVLAEETVRQLKEKLVADNVSKYNQPDDARGQDLAPGYLFLPLQTTEDTVSRCSRILQTDALEVLAVHAARHGIPLVVKRHPLCRHDETGALLDRLAEQEAIRVSTASVHRLISGARAVVGANSGVLFEALLHGKPVYSYAVSDFETATQRIEDINGLEAVFCPYAGPSAADVTRFLGWYLVAYCIEANDLTKIRNRISQIVALETGREPPVIPSMRELLKRAFANAESSRRQTVLARTTVQQRIAIAAHDTAASVLLDLWRLQALASSGMLAGVRRMLGYPPPQPQPSLPPDVRSAPDQSCYADFYSTLDAYKSNNWLVSYLPTLATQKAGRVTEVGCGNGQFLRLAAEVFDEVVGADWVQTDTLPLEMINVRFVRTNLIEDPVPPADLVCSASVLEHIPGASIDSAIRKLTQAGPLQFHVIACYDDDHNHVAVYPPATWLALFWRHLPDAYIFDIKPQLDNPNRLICVITNIALEQLADSASVPGQR</sequence>
<dbReference type="OrthoDB" id="6713140at2"/>
<dbReference type="GO" id="GO:0015774">
    <property type="term" value="P:polysaccharide transport"/>
    <property type="evidence" value="ECO:0007669"/>
    <property type="project" value="InterPro"/>
</dbReference>
<evidence type="ECO:0000313" key="1">
    <source>
        <dbReference type="EMBL" id="PIO96376.1"/>
    </source>
</evidence>
<dbReference type="GO" id="GO:0000271">
    <property type="term" value="P:polysaccharide biosynthetic process"/>
    <property type="evidence" value="ECO:0007669"/>
    <property type="project" value="InterPro"/>
</dbReference>
<dbReference type="EMBL" id="NQVN01000036">
    <property type="protein sequence ID" value="PIO96376.1"/>
    <property type="molecule type" value="Genomic_DNA"/>
</dbReference>
<reference evidence="1 2" key="1">
    <citation type="submission" date="2017-08" db="EMBL/GenBank/DDBJ databases">
        <title>Pleomorphomonas carboxidotrophicus sp. nov., a new mesophilic hydrogenogenic carboxidotroph.</title>
        <authorList>
            <person name="Esquivel-Elizondo S."/>
            <person name="Krajmalnik-Brown R."/>
            <person name="Maldonado J."/>
        </authorList>
    </citation>
    <scope>NUCLEOTIDE SEQUENCE [LARGE SCALE GENOMIC DNA]</scope>
    <source>
        <strain evidence="1 2">SVCO-16</strain>
    </source>
</reference>
<dbReference type="CDD" id="cd02440">
    <property type="entry name" value="AdoMet_MTases"/>
    <property type="match status" value="1"/>
</dbReference>
<evidence type="ECO:0008006" key="3">
    <source>
        <dbReference type="Google" id="ProtNLM"/>
    </source>
</evidence>
<dbReference type="RefSeq" id="WP_100083361.1">
    <property type="nucleotide sequence ID" value="NZ_NQVN01000036.1"/>
</dbReference>
<name>A0A2G9WNV2_9HYPH</name>
<dbReference type="Pfam" id="PF05159">
    <property type="entry name" value="Capsule_synth"/>
    <property type="match status" value="1"/>
</dbReference>
<dbReference type="InterPro" id="IPR007833">
    <property type="entry name" value="Capsule_polysaccharide_synth"/>
</dbReference>